<feature type="region of interest" description="Disordered" evidence="1">
    <location>
        <begin position="320"/>
        <end position="349"/>
    </location>
</feature>
<keyword evidence="4" id="KW-1185">Reference proteome</keyword>
<evidence type="ECO:0000256" key="1">
    <source>
        <dbReference type="SAM" id="MobiDB-lite"/>
    </source>
</evidence>
<evidence type="ECO:0000259" key="2">
    <source>
        <dbReference type="Pfam" id="PF10213"/>
    </source>
</evidence>
<accession>A0ABY8UAW3</accession>
<dbReference type="PANTHER" id="PTHR13490">
    <property type="entry name" value="MITOCHONDRIAL 28S RIBOSOMAL PROTEIN S28"/>
    <property type="match status" value="1"/>
</dbReference>
<dbReference type="PANTHER" id="PTHR13490:SF0">
    <property type="entry name" value="SMALL RIBOSOMAL SUBUNIT PROTEIN MS35"/>
    <property type="match status" value="1"/>
</dbReference>
<feature type="compositionally biased region" description="Low complexity" evidence="1">
    <location>
        <begin position="333"/>
        <end position="349"/>
    </location>
</feature>
<evidence type="ECO:0000313" key="4">
    <source>
        <dbReference type="Proteomes" id="UP001244341"/>
    </source>
</evidence>
<gene>
    <name evidence="3" type="ORF">OEZ85_009908</name>
</gene>
<sequence length="944" mass="100535">MLRHGITLGSTQLLARLPQLSLLTSLPGSSSSSSSSSSSIWPRAAAQGISSSAAVANEAEEVLEAPDARQAARELGLDAVPLSKLKEMMAEAIPQDGPGLLEVPRQPARQKRLTYADVQGYEQLLSSLVMLPGSHAQNMPKAPMLDAGQWVDTHFKQEGYGFEPRSPFYAWRAWAAAALPLEQAQTLVAMEAVMADDSCRAVLLKQAQHELARLWDWQHRRVALGLPPDLPHTSSSSSSAMPDAAAAAAAAAEAAAARAAAAAEAEAAAAAAAAELQEADLSGSSSSSGSDDELAAALPAEDLAEKSMLEHLQSSGALTAASAAEEFEESLQGSDEAGGSSSSRSSSSAPAAGSIWLHVEDVVSDSAADKAAAAAAAEARMLQRLADSGTAATTAQVMRAKLERGQQTAERGRFRRFRDGYTLRTYSPVAHEDDLFLPTRHMGSKEVADKLANASLTTPVDPSKVLRQAVAIAEAARISAAANPAAALAAAGGSSSSSSGAVDGAEWTSMPLLDRGVLRQEQLRQQQERLAAKPKRQLQLDRGVLRQQQERLAAKPKRQLPWQLMALDDYSFDLQQRPPTPSFDLLTAYMEVKYADVLLRKDAVKTLQRQMAVAALTAGGAATASEALETPPASLTAAKTLSPAEREGLTAALDDMLGSGQYKQYKEAVLQLYCDGLVSWGELQQCWAAAQAGEEMAAAEKAPVAFADDRQQLFALLSAAAGIDDFEQLQQLFAAPPSLEQALKQHWEQVSRQHLGGQLRQNAPTWQQLWQLLQALTAKQQQQQAAGGDAGADAAMDATALFEQYLRETEAVPLTPPPYPGARRLLRWEQRLVLGPTSGQTVTAEETKVKLSVSAAELQQETRLSDAGLQHMLAVAGKRYDPATGMLSLVCTRFPTREENRRWCLEVLHRLLQEGQARHPSRHFLLGPAGGAAAQQAAATVTLP</sequence>
<feature type="domain" description="Small ribosomal subunit protein mS35 mitochondrial conserved" evidence="2">
    <location>
        <begin position="844"/>
        <end position="918"/>
    </location>
</feature>
<dbReference type="InterPro" id="IPR039848">
    <property type="entry name" value="Ribosomal_mS35_mt"/>
</dbReference>
<dbReference type="Pfam" id="PF10213">
    <property type="entry name" value="MRP-S28"/>
    <property type="match status" value="1"/>
</dbReference>
<dbReference type="Proteomes" id="UP001244341">
    <property type="component" value="Chromosome 9b"/>
</dbReference>
<protein>
    <recommendedName>
        <fullName evidence="2">Small ribosomal subunit protein mS35 mitochondrial conserved domain-containing protein</fullName>
    </recommendedName>
</protein>
<dbReference type="EMBL" id="CP126216">
    <property type="protein sequence ID" value="WIA18450.1"/>
    <property type="molecule type" value="Genomic_DNA"/>
</dbReference>
<name>A0ABY8UAW3_TETOB</name>
<reference evidence="3 4" key="1">
    <citation type="submission" date="2023-05" db="EMBL/GenBank/DDBJ databases">
        <title>A 100% complete, gapless, phased diploid assembly of the Scenedesmus obliquus UTEX 3031 genome.</title>
        <authorList>
            <person name="Biondi T.C."/>
            <person name="Hanschen E.R."/>
            <person name="Kwon T."/>
            <person name="Eng W."/>
            <person name="Kruse C.P.S."/>
            <person name="Koehler S.I."/>
            <person name="Kunde Y."/>
            <person name="Gleasner C.D."/>
            <person name="You Mak K.T."/>
            <person name="Polle J."/>
            <person name="Hovde B.T."/>
            <person name="Starkenburg S.R."/>
        </authorList>
    </citation>
    <scope>NUCLEOTIDE SEQUENCE [LARGE SCALE GENOMIC DNA]</scope>
    <source>
        <strain evidence="3 4">DOE0152z</strain>
    </source>
</reference>
<evidence type="ECO:0000313" key="3">
    <source>
        <dbReference type="EMBL" id="WIA18450.1"/>
    </source>
</evidence>
<dbReference type="InterPro" id="IPR019349">
    <property type="entry name" value="Ribosomal_mS35_mit"/>
</dbReference>
<organism evidence="3 4">
    <name type="scientific">Tetradesmus obliquus</name>
    <name type="common">Green alga</name>
    <name type="synonym">Acutodesmus obliquus</name>
    <dbReference type="NCBI Taxonomy" id="3088"/>
    <lineage>
        <taxon>Eukaryota</taxon>
        <taxon>Viridiplantae</taxon>
        <taxon>Chlorophyta</taxon>
        <taxon>core chlorophytes</taxon>
        <taxon>Chlorophyceae</taxon>
        <taxon>CS clade</taxon>
        <taxon>Sphaeropleales</taxon>
        <taxon>Scenedesmaceae</taxon>
        <taxon>Tetradesmus</taxon>
    </lineage>
</organism>
<proteinExistence type="predicted"/>